<dbReference type="STRING" id="334426.A0A158PGU9"/>
<evidence type="ECO:0000313" key="3">
    <source>
        <dbReference type="Proteomes" id="UP000267027"/>
    </source>
</evidence>
<feature type="transmembrane region" description="Helical" evidence="1">
    <location>
        <begin position="368"/>
        <end position="387"/>
    </location>
</feature>
<reference evidence="2 3" key="2">
    <citation type="submission" date="2018-11" db="EMBL/GenBank/DDBJ databases">
        <authorList>
            <consortium name="Pathogen Informatics"/>
        </authorList>
    </citation>
    <scope>NUCLEOTIDE SEQUENCE [LARGE SCALE GENOMIC DNA]</scope>
    <source>
        <strain evidence="2 3">Costa Rica</strain>
    </source>
</reference>
<evidence type="ECO:0000313" key="4">
    <source>
        <dbReference type="WBParaSite" id="ACOC_0000563701-mRNA-1"/>
    </source>
</evidence>
<feature type="transmembrane region" description="Helical" evidence="1">
    <location>
        <begin position="122"/>
        <end position="144"/>
    </location>
</feature>
<feature type="transmembrane region" description="Helical" evidence="1">
    <location>
        <begin position="12"/>
        <end position="37"/>
    </location>
</feature>
<dbReference type="InterPro" id="IPR036259">
    <property type="entry name" value="MFS_trans_sf"/>
</dbReference>
<feature type="transmembrane region" description="Helical" evidence="1">
    <location>
        <begin position="248"/>
        <end position="266"/>
    </location>
</feature>
<protein>
    <submittedName>
        <fullName evidence="4">MgtE domain-containing protein</fullName>
    </submittedName>
</protein>
<keyword evidence="1" id="KW-1133">Transmembrane helix</keyword>
<sequence length="404" mass="44491">MVYFFNRTRYVVVVLSTICLTLIFSNSIAFNFTIICMDDVRIEYYQQQSINNGTSQYFFALMPDMHSINSKRCLLKSNAWRILRGLASAKSFILFIKILNILDESSPHWLESGSHTNALFSAIAVGCLIGTLLSQFTSNALFLLQGMGTALSFPATGLIASQWSTVRASGTFMAILSCHAQVIRLGHGCPGIPAINFPSSKILVALAYFRAIVTDRCIIGVWLSSFGGNVGFQTFLLYGPTYMNKVCLQFLTLLKLMAFAFAVGPISDRATFVSDRLCLIFFAVFSQGSMAMAIFSLIRKQGLAQLAYTLSIVFSGVNVVGTIKCVARQHVHIVMAVISFLLCIIILLIPVAVNIVCPDNTPEQWSRFFLGVSAIVFLSNIPFPFVARSDPAPWTSDKVSSFID</sequence>
<keyword evidence="1" id="KW-0812">Transmembrane</keyword>
<feature type="transmembrane region" description="Helical" evidence="1">
    <location>
        <begin position="217"/>
        <end position="236"/>
    </location>
</feature>
<dbReference type="AlphaFoldDB" id="A0A158PGU9"/>
<organism evidence="4">
    <name type="scientific">Angiostrongylus costaricensis</name>
    <name type="common">Nematode worm</name>
    <dbReference type="NCBI Taxonomy" id="334426"/>
    <lineage>
        <taxon>Eukaryota</taxon>
        <taxon>Metazoa</taxon>
        <taxon>Ecdysozoa</taxon>
        <taxon>Nematoda</taxon>
        <taxon>Chromadorea</taxon>
        <taxon>Rhabditida</taxon>
        <taxon>Rhabditina</taxon>
        <taxon>Rhabditomorpha</taxon>
        <taxon>Strongyloidea</taxon>
        <taxon>Metastrongylidae</taxon>
        <taxon>Angiostrongylus</taxon>
    </lineage>
</organism>
<dbReference type="PANTHER" id="PTHR45757">
    <property type="entry name" value="PROTEIN CBG23364-RELATED"/>
    <property type="match status" value="1"/>
</dbReference>
<dbReference type="Proteomes" id="UP000267027">
    <property type="component" value="Unassembled WGS sequence"/>
</dbReference>
<evidence type="ECO:0000256" key="1">
    <source>
        <dbReference type="SAM" id="Phobius"/>
    </source>
</evidence>
<accession>A0A158PGU9</accession>
<dbReference type="PANTHER" id="PTHR45757:SF11">
    <property type="entry name" value="MAJOR FACILITATOR SUPERFAMILY (MFS) PROFILE DOMAIN-CONTAINING PROTEIN"/>
    <property type="match status" value="1"/>
</dbReference>
<evidence type="ECO:0000313" key="2">
    <source>
        <dbReference type="EMBL" id="VDM57223.1"/>
    </source>
</evidence>
<gene>
    <name evidence="2" type="ORF">ACOC_LOCUS5638</name>
</gene>
<keyword evidence="3" id="KW-1185">Reference proteome</keyword>
<dbReference type="WBParaSite" id="ACOC_0000563701-mRNA-1">
    <property type="protein sequence ID" value="ACOC_0000563701-mRNA-1"/>
    <property type="gene ID" value="ACOC_0000563701"/>
</dbReference>
<feature type="transmembrane region" description="Helical" evidence="1">
    <location>
        <begin position="304"/>
        <end position="321"/>
    </location>
</feature>
<dbReference type="OrthoDB" id="2985014at2759"/>
<dbReference type="SUPFAM" id="SSF103473">
    <property type="entry name" value="MFS general substrate transporter"/>
    <property type="match status" value="1"/>
</dbReference>
<dbReference type="GO" id="GO:0016020">
    <property type="term" value="C:membrane"/>
    <property type="evidence" value="ECO:0007669"/>
    <property type="project" value="TreeGrafter"/>
</dbReference>
<feature type="transmembrane region" description="Helical" evidence="1">
    <location>
        <begin position="278"/>
        <end position="298"/>
    </location>
</feature>
<dbReference type="EMBL" id="UYYA01003885">
    <property type="protein sequence ID" value="VDM57223.1"/>
    <property type="molecule type" value="Genomic_DNA"/>
</dbReference>
<keyword evidence="1" id="KW-0472">Membrane</keyword>
<feature type="transmembrane region" description="Helical" evidence="1">
    <location>
        <begin position="333"/>
        <end position="356"/>
    </location>
</feature>
<reference evidence="4" key="1">
    <citation type="submission" date="2016-04" db="UniProtKB">
        <authorList>
            <consortium name="WormBaseParasite"/>
        </authorList>
    </citation>
    <scope>IDENTIFICATION</scope>
</reference>
<name>A0A158PGU9_ANGCS</name>
<feature type="transmembrane region" description="Helical" evidence="1">
    <location>
        <begin position="82"/>
        <end position="102"/>
    </location>
</feature>
<proteinExistence type="predicted"/>
<dbReference type="OMA" id="NNRTDLH"/>